<evidence type="ECO:0000313" key="9">
    <source>
        <dbReference type="EMBL" id="AXK32230.1"/>
    </source>
</evidence>
<dbReference type="InterPro" id="IPR036188">
    <property type="entry name" value="FAD/NAD-bd_sf"/>
</dbReference>
<evidence type="ECO:0000256" key="2">
    <source>
        <dbReference type="ARBA" id="ARBA00007330"/>
    </source>
</evidence>
<accession>A0A345XKR4</accession>
<evidence type="ECO:0000259" key="8">
    <source>
        <dbReference type="Pfam" id="PF16901"/>
    </source>
</evidence>
<sequence>MSTLQSVPALGTHPTAGARPDRAETRERLAHATYDLLVIGGGILGTSVAWHAAQSGLRVAMVDAGDFAGATSSASSKLVHGGLRYLQTGAVKLVAENHHERRILAKDVAPHLVNPLPFYVPVYKGAPHGAAKLGAGVFAYSALSGFGDGVGRIISRSKAAAENPGLRTENLKAVAVFGDHQMNDSRMAVMTVRAAVDSGAVVLNHAEVTGLRFTGTRVTGAELRDRLDGSEFGVDARLVLNATGPWVDRLRTMEHASAAPSIRLSKGAHLVLKRNAPWGAAMATPVDKYRITFALPWEDQLLLGTTDEAYEGDPADVRATEADIEQILAEASVSVRDEQLSRDLMTYAFAGLRVLPGGPGDTESAKRETVVSEGRGGMLSVAGGKWTTYRHIGRTVMNKLAALPGVGTSGDDGGPVPVKALVRRTPLPGISNPNAVAHRLLVDREPGVRMDPATARQLATHYGSLAFEIARLANEDPALGERIHPDGPEIWAQVAYARDHEWAETPEDVLRRRTTLTVRGLDTEDVRARVAGMLAERDG</sequence>
<dbReference type="PRINTS" id="PR01001">
    <property type="entry name" value="FADG3PDH"/>
</dbReference>
<dbReference type="InterPro" id="IPR000447">
    <property type="entry name" value="G3P_DH_FAD-dep"/>
</dbReference>
<evidence type="ECO:0000259" key="7">
    <source>
        <dbReference type="Pfam" id="PF01266"/>
    </source>
</evidence>
<dbReference type="KEGG" id="sarm:DVA86_05715"/>
<dbReference type="GO" id="GO:0046168">
    <property type="term" value="P:glycerol-3-phosphate catabolic process"/>
    <property type="evidence" value="ECO:0007669"/>
    <property type="project" value="TreeGrafter"/>
</dbReference>
<dbReference type="EMBL" id="CP031320">
    <property type="protein sequence ID" value="AXK32230.1"/>
    <property type="molecule type" value="Genomic_DNA"/>
</dbReference>
<dbReference type="Gene3D" id="3.30.9.10">
    <property type="entry name" value="D-Amino Acid Oxidase, subunit A, domain 2"/>
    <property type="match status" value="1"/>
</dbReference>
<dbReference type="AlphaFoldDB" id="A0A345XKR4"/>
<comment type="cofactor">
    <cofactor evidence="1">
        <name>FAD</name>
        <dbReference type="ChEBI" id="CHEBI:57692"/>
    </cofactor>
</comment>
<dbReference type="Proteomes" id="UP000254425">
    <property type="component" value="Chromosome"/>
</dbReference>
<feature type="region of interest" description="Disordered" evidence="6">
    <location>
        <begin position="1"/>
        <end position="23"/>
    </location>
</feature>
<name>A0A345XKR4_9ACTN</name>
<dbReference type="RefSeq" id="WP_208876302.1">
    <property type="nucleotide sequence ID" value="NZ_CP031320.1"/>
</dbReference>
<evidence type="ECO:0000256" key="3">
    <source>
        <dbReference type="ARBA" id="ARBA00022630"/>
    </source>
</evidence>
<evidence type="ECO:0000256" key="5">
    <source>
        <dbReference type="ARBA" id="ARBA00023002"/>
    </source>
</evidence>
<evidence type="ECO:0000256" key="4">
    <source>
        <dbReference type="ARBA" id="ARBA00022827"/>
    </source>
</evidence>
<dbReference type="Pfam" id="PF16901">
    <property type="entry name" value="DAO_C"/>
    <property type="match status" value="1"/>
</dbReference>
<evidence type="ECO:0000256" key="6">
    <source>
        <dbReference type="SAM" id="MobiDB-lite"/>
    </source>
</evidence>
<dbReference type="Gene3D" id="3.50.50.60">
    <property type="entry name" value="FAD/NAD(P)-binding domain"/>
    <property type="match status" value="1"/>
</dbReference>
<reference evidence="9 10" key="1">
    <citation type="submission" date="2018-07" db="EMBL/GenBank/DDBJ databases">
        <title>Draft genome of the type strain Streptomyces armeniacus ATCC 15676.</title>
        <authorList>
            <person name="Labana P."/>
            <person name="Gosse J.T."/>
            <person name="Boddy C.N."/>
        </authorList>
    </citation>
    <scope>NUCLEOTIDE SEQUENCE [LARGE SCALE GENOMIC DNA]</scope>
    <source>
        <strain evidence="9 10">ATCC 15676</strain>
    </source>
</reference>
<keyword evidence="5" id="KW-0560">Oxidoreductase</keyword>
<dbReference type="Pfam" id="PF01266">
    <property type="entry name" value="DAO"/>
    <property type="match status" value="1"/>
</dbReference>
<dbReference type="Gene3D" id="1.10.8.870">
    <property type="entry name" value="Alpha-glycerophosphate oxidase, cap domain"/>
    <property type="match status" value="1"/>
</dbReference>
<dbReference type="InterPro" id="IPR031656">
    <property type="entry name" value="DAO_C"/>
</dbReference>
<evidence type="ECO:0000256" key="1">
    <source>
        <dbReference type="ARBA" id="ARBA00001974"/>
    </source>
</evidence>
<dbReference type="SUPFAM" id="SSF51905">
    <property type="entry name" value="FAD/NAD(P)-binding domain"/>
    <property type="match status" value="1"/>
</dbReference>
<gene>
    <name evidence="9" type="ORF">DVA86_05715</name>
</gene>
<protein>
    <submittedName>
        <fullName evidence="9">Glycerol-3-phosphate dehydrogenase/oxidase</fullName>
    </submittedName>
</protein>
<feature type="domain" description="Alpha-glycerophosphate oxidase C-terminal" evidence="8">
    <location>
        <begin position="425"/>
        <end position="536"/>
    </location>
</feature>
<keyword evidence="4" id="KW-0274">FAD</keyword>
<dbReference type="InterPro" id="IPR006076">
    <property type="entry name" value="FAD-dep_OxRdtase"/>
</dbReference>
<dbReference type="PANTHER" id="PTHR11985">
    <property type="entry name" value="GLYCEROL-3-PHOSPHATE DEHYDROGENASE"/>
    <property type="match status" value="1"/>
</dbReference>
<feature type="domain" description="FAD dependent oxidoreductase" evidence="7">
    <location>
        <begin position="35"/>
        <end position="390"/>
    </location>
</feature>
<comment type="similarity">
    <text evidence="2">Belongs to the FAD-dependent glycerol-3-phosphate dehydrogenase family.</text>
</comment>
<dbReference type="PANTHER" id="PTHR11985:SF31">
    <property type="entry name" value="GLYCEROL-3-PHOSPHATE DEHYDROGENASE 2"/>
    <property type="match status" value="1"/>
</dbReference>
<evidence type="ECO:0000313" key="10">
    <source>
        <dbReference type="Proteomes" id="UP000254425"/>
    </source>
</evidence>
<dbReference type="GO" id="GO:0004368">
    <property type="term" value="F:glycerol-3-phosphate dehydrogenase (quinone) activity"/>
    <property type="evidence" value="ECO:0007669"/>
    <property type="project" value="InterPro"/>
</dbReference>
<organism evidence="9 10">
    <name type="scientific">Streptomyces armeniacus</name>
    <dbReference type="NCBI Taxonomy" id="83291"/>
    <lineage>
        <taxon>Bacteria</taxon>
        <taxon>Bacillati</taxon>
        <taxon>Actinomycetota</taxon>
        <taxon>Actinomycetes</taxon>
        <taxon>Kitasatosporales</taxon>
        <taxon>Streptomycetaceae</taxon>
        <taxon>Streptomyces</taxon>
    </lineage>
</organism>
<keyword evidence="10" id="KW-1185">Reference proteome</keyword>
<keyword evidence="3" id="KW-0285">Flavoprotein</keyword>
<proteinExistence type="inferred from homology"/>
<dbReference type="InterPro" id="IPR038299">
    <property type="entry name" value="DAO_C_sf"/>
</dbReference>